<proteinExistence type="predicted"/>
<keyword evidence="3" id="KW-1185">Reference proteome</keyword>
<organism evidence="2 3">
    <name type="scientific">Daphnia sinensis</name>
    <dbReference type="NCBI Taxonomy" id="1820382"/>
    <lineage>
        <taxon>Eukaryota</taxon>
        <taxon>Metazoa</taxon>
        <taxon>Ecdysozoa</taxon>
        <taxon>Arthropoda</taxon>
        <taxon>Crustacea</taxon>
        <taxon>Branchiopoda</taxon>
        <taxon>Diplostraca</taxon>
        <taxon>Cladocera</taxon>
        <taxon>Anomopoda</taxon>
        <taxon>Daphniidae</taxon>
        <taxon>Daphnia</taxon>
        <taxon>Daphnia similis group</taxon>
    </lineage>
</organism>
<comment type="caution">
    <text evidence="2">The sequence shown here is derived from an EMBL/GenBank/DDBJ whole genome shotgun (WGS) entry which is preliminary data.</text>
</comment>
<dbReference type="Proteomes" id="UP000820818">
    <property type="component" value="Unassembled WGS sequence"/>
</dbReference>
<name>A0AAD5KGV2_9CRUS</name>
<evidence type="ECO:0000313" key="2">
    <source>
        <dbReference type="EMBL" id="KAI9551017.1"/>
    </source>
</evidence>
<evidence type="ECO:0000256" key="1">
    <source>
        <dbReference type="SAM" id="MobiDB-lite"/>
    </source>
</evidence>
<sequence length="295" mass="32585">MVAESSGNNPAAEPIMSFSPRPPAPMTALVLLNKVLASTEAFSSPKNLMDILPAPITSSTALDPMVHQLTRIIANYAAILQARQHHALLLADDVPLLAPTPQILRFPAAHRTVSESLISGLNAAMSTCARALSTHLIEAEELALGKLFTQIEDILTVWTPHQEHIQAIIEYKNIRLRCLNVHKQDGSRLDFYQPLGSRNCSPPRPAQPVTPSTINGTPRAGITDAPVSTKLPASKSSRNIADPPVLDILFPKNDPRRRHHRLSHLYPHPMKTRLRGLREELFSNGDGRHYHNRLF</sequence>
<dbReference type="AlphaFoldDB" id="A0AAD5KGV2"/>
<gene>
    <name evidence="2" type="ORF">GHT06_007187</name>
</gene>
<evidence type="ECO:0000313" key="3">
    <source>
        <dbReference type="Proteomes" id="UP000820818"/>
    </source>
</evidence>
<protein>
    <submittedName>
        <fullName evidence="2">Uncharacterized protein</fullName>
    </submittedName>
</protein>
<feature type="region of interest" description="Disordered" evidence="1">
    <location>
        <begin position="197"/>
        <end position="239"/>
    </location>
</feature>
<reference evidence="2" key="1">
    <citation type="submission" date="2022-05" db="EMBL/GenBank/DDBJ databases">
        <title>A multi-omics perspective on studying reproductive biology in Daphnia sinensis.</title>
        <authorList>
            <person name="Jia J."/>
        </authorList>
    </citation>
    <scope>NUCLEOTIDE SEQUENCE</scope>
    <source>
        <strain evidence="2">WSL</strain>
    </source>
</reference>
<accession>A0AAD5KGV2</accession>
<dbReference type="EMBL" id="WJBH02000058">
    <property type="protein sequence ID" value="KAI9551017.1"/>
    <property type="molecule type" value="Genomic_DNA"/>
</dbReference>